<proteinExistence type="inferred from homology"/>
<evidence type="ECO:0000313" key="6">
    <source>
        <dbReference type="EMBL" id="KRQ01230.1"/>
    </source>
</evidence>
<evidence type="ECO:0000313" key="7">
    <source>
        <dbReference type="Proteomes" id="UP000051936"/>
    </source>
</evidence>
<comment type="cofactor">
    <cofactor evidence="1">
        <name>FMN</name>
        <dbReference type="ChEBI" id="CHEBI:58210"/>
    </cofactor>
</comment>
<dbReference type="GO" id="GO:0010181">
    <property type="term" value="F:FMN binding"/>
    <property type="evidence" value="ECO:0007669"/>
    <property type="project" value="InterPro"/>
</dbReference>
<evidence type="ECO:0000256" key="1">
    <source>
        <dbReference type="ARBA" id="ARBA00001917"/>
    </source>
</evidence>
<dbReference type="Pfam" id="PF01613">
    <property type="entry name" value="Flavin_Reduct"/>
    <property type="match status" value="1"/>
</dbReference>
<dbReference type="AlphaFoldDB" id="A0A0R3CYM2"/>
<evidence type="ECO:0000256" key="2">
    <source>
        <dbReference type="ARBA" id="ARBA00022630"/>
    </source>
</evidence>
<dbReference type="RefSeq" id="WP_057759056.1">
    <property type="nucleotide sequence ID" value="NZ_LJYG01000112.1"/>
</dbReference>
<protein>
    <submittedName>
        <fullName evidence="6">Flavin reductase</fullName>
    </submittedName>
</protein>
<comment type="similarity">
    <text evidence="4">Belongs to the flavoredoxin family.</text>
</comment>
<name>A0A0R3CYM2_9BRAD</name>
<keyword evidence="2" id="KW-0285">Flavoprotein</keyword>
<reference evidence="6 7" key="1">
    <citation type="submission" date="2015-09" db="EMBL/GenBank/DDBJ databases">
        <title>Draft Genome Sequence of Bradyrhizobium manausense Strain BR 3351T, a Novel Symbiotic Nitrogen-Fixing Alphaproteobacterium Isolated from Brazilian Amazon Rain Forest.</title>
        <authorList>
            <person name="De Araujo J.L."/>
            <person name="Zilli J.E."/>
        </authorList>
    </citation>
    <scope>NUCLEOTIDE SEQUENCE [LARGE SCALE GENOMIC DNA]</scope>
    <source>
        <strain evidence="6 7">BR3351</strain>
    </source>
</reference>
<dbReference type="STRING" id="989370.AOQ71_38310"/>
<dbReference type="GO" id="GO:0016646">
    <property type="term" value="F:oxidoreductase activity, acting on the CH-NH group of donors, NAD or NADP as acceptor"/>
    <property type="evidence" value="ECO:0007669"/>
    <property type="project" value="UniProtKB-ARBA"/>
</dbReference>
<evidence type="ECO:0000256" key="4">
    <source>
        <dbReference type="ARBA" id="ARBA00038054"/>
    </source>
</evidence>
<keyword evidence="3" id="KW-0288">FMN</keyword>
<evidence type="ECO:0000259" key="5">
    <source>
        <dbReference type="SMART" id="SM00903"/>
    </source>
</evidence>
<dbReference type="EMBL" id="LJYG01000112">
    <property type="protein sequence ID" value="KRQ01230.1"/>
    <property type="molecule type" value="Genomic_DNA"/>
</dbReference>
<evidence type="ECO:0000256" key="3">
    <source>
        <dbReference type="ARBA" id="ARBA00022643"/>
    </source>
</evidence>
<dbReference type="SUPFAM" id="SSF50475">
    <property type="entry name" value="FMN-binding split barrel"/>
    <property type="match status" value="1"/>
</dbReference>
<feature type="domain" description="Flavin reductase like" evidence="5">
    <location>
        <begin position="29"/>
        <end position="181"/>
    </location>
</feature>
<dbReference type="OrthoDB" id="9783347at2"/>
<organism evidence="6 7">
    <name type="scientific">Bradyrhizobium manausense</name>
    <dbReference type="NCBI Taxonomy" id="989370"/>
    <lineage>
        <taxon>Bacteria</taxon>
        <taxon>Pseudomonadati</taxon>
        <taxon>Pseudomonadota</taxon>
        <taxon>Alphaproteobacteria</taxon>
        <taxon>Hyphomicrobiales</taxon>
        <taxon>Nitrobacteraceae</taxon>
        <taxon>Bradyrhizobium</taxon>
    </lineage>
</organism>
<dbReference type="SMART" id="SM00903">
    <property type="entry name" value="Flavin_Reduct"/>
    <property type="match status" value="1"/>
</dbReference>
<accession>A0A0R3CYM2</accession>
<dbReference type="PANTHER" id="PTHR33798:SF5">
    <property type="entry name" value="FLAVIN REDUCTASE LIKE DOMAIN-CONTAINING PROTEIN"/>
    <property type="match status" value="1"/>
</dbReference>
<dbReference type="InterPro" id="IPR002563">
    <property type="entry name" value="Flavin_Rdtase-like_dom"/>
</dbReference>
<keyword evidence="7" id="KW-1185">Reference proteome</keyword>
<dbReference type="InterPro" id="IPR012349">
    <property type="entry name" value="Split_barrel_FMN-bd"/>
</dbReference>
<dbReference type="PANTHER" id="PTHR33798">
    <property type="entry name" value="FLAVOPROTEIN OXYGENASE"/>
    <property type="match status" value="1"/>
</dbReference>
<dbReference type="Proteomes" id="UP000051936">
    <property type="component" value="Unassembled WGS sequence"/>
</dbReference>
<comment type="caution">
    <text evidence="6">The sequence shown here is derived from an EMBL/GenBank/DDBJ whole genome shotgun (WGS) entry which is preliminary data.</text>
</comment>
<gene>
    <name evidence="6" type="ORF">AOQ71_38310</name>
</gene>
<sequence>MDTSAHDPGDVTFDFRELSARDKYKLLIGTVVPRPIALVTTVDPDGKINAAPFSFVNCLSADPPILALGVENHPDMRFKDTGLNIRLTEVFTVNIVSHAIAEAMHVCAVPFAPEQDELQAAGLTAMPGKTVASPWIKEAPAAFECRRHVTLELGKSRQIILGEILFAHYHAEVVDAERLHIDPAKLDAIARLGGSTCSTIRDRFDMETPTLDDYWSQRQS</sequence>
<dbReference type="Gene3D" id="2.30.110.10">
    <property type="entry name" value="Electron Transport, Fmn-binding Protein, Chain A"/>
    <property type="match status" value="1"/>
</dbReference>